<keyword evidence="1" id="KW-0812">Transmembrane</keyword>
<evidence type="ECO:0000313" key="2">
    <source>
        <dbReference type="EMBL" id="RLE07036.1"/>
    </source>
</evidence>
<protein>
    <submittedName>
        <fullName evidence="2">Uncharacterized protein</fullName>
    </submittedName>
</protein>
<accession>A0A497E193</accession>
<name>A0A497E193_UNCAE</name>
<comment type="caution">
    <text evidence="2">The sequence shown here is derived from an EMBL/GenBank/DDBJ whole genome shotgun (WGS) entry which is preliminary data.</text>
</comment>
<gene>
    <name evidence="2" type="ORF">DRJ00_08790</name>
</gene>
<feature type="transmembrane region" description="Helical" evidence="1">
    <location>
        <begin position="19"/>
        <end position="41"/>
    </location>
</feature>
<keyword evidence="1" id="KW-0472">Membrane</keyword>
<dbReference type="AlphaFoldDB" id="A0A497E193"/>
<dbReference type="EMBL" id="QMPZ01000202">
    <property type="protein sequence ID" value="RLE07036.1"/>
    <property type="molecule type" value="Genomic_DNA"/>
</dbReference>
<proteinExistence type="predicted"/>
<organism evidence="2 3">
    <name type="scientific">Aerophobetes bacterium</name>
    <dbReference type="NCBI Taxonomy" id="2030807"/>
    <lineage>
        <taxon>Bacteria</taxon>
        <taxon>Candidatus Aerophobota</taxon>
    </lineage>
</organism>
<dbReference type="Proteomes" id="UP000279422">
    <property type="component" value="Unassembled WGS sequence"/>
</dbReference>
<keyword evidence="1" id="KW-1133">Transmembrane helix</keyword>
<sequence length="124" mass="15336">MFLDVCGGKNANYNKYIKLLYLLITIFYCQMRDNIFGWFYFWNKESIADFLVDFYFISLVFFHLRYPSWTLKPLVKEYFLPRIPPTKQSQQKLYWFRVTFFTNILYKLYYYPFPLCQLIRTRGA</sequence>
<reference evidence="2 3" key="1">
    <citation type="submission" date="2018-06" db="EMBL/GenBank/DDBJ databases">
        <title>Extensive metabolic versatility and redundancy in microbially diverse, dynamic hydrothermal sediments.</title>
        <authorList>
            <person name="Dombrowski N."/>
            <person name="Teske A."/>
            <person name="Baker B.J."/>
        </authorList>
    </citation>
    <scope>NUCLEOTIDE SEQUENCE [LARGE SCALE GENOMIC DNA]</scope>
    <source>
        <strain evidence="2">B47_G16</strain>
    </source>
</reference>
<evidence type="ECO:0000313" key="3">
    <source>
        <dbReference type="Proteomes" id="UP000279422"/>
    </source>
</evidence>
<evidence type="ECO:0000256" key="1">
    <source>
        <dbReference type="SAM" id="Phobius"/>
    </source>
</evidence>
<feature type="transmembrane region" description="Helical" evidence="1">
    <location>
        <begin position="47"/>
        <end position="66"/>
    </location>
</feature>